<sequence>MPSPSVLDIPELRRLLAVLDGDGEEARVVGGAVRNALLGLPHGDVDVATTALPAEVTRRAEAAGFRALPTGVEHGTVTVLVDHHPFEVTTLREDVETDGRRAVVAFGRDFSHDAQRRDFTINALYARPDGEVVDHVGGLADLALRRVRFIGDAETRIREDYLRILRLFRFTAEYGEGPLDPEALRASIRLRAGLARLSSERVRAELMKLLATRRAPELARILAECGFLDRILGLAPDPHAMAAAASAGADPVLRLAALAVRVREDAGLLAQRLRLSNQEAERLDACAALLEALHGRVASLSVQDWRALAYRRGAGPARDALAVLAARETGEARPDALRPAFAALAEPVPVRPWTGRAVLAHGVPAGPRVGAILARAEELWIAAGFPDDPGQRDAMLAQALAEG</sequence>
<dbReference type="EMBL" id="CP157484">
    <property type="protein sequence ID" value="XBO37678.1"/>
    <property type="molecule type" value="Genomic_DNA"/>
</dbReference>
<keyword evidence="4" id="KW-0548">Nucleotidyltransferase</keyword>
<keyword evidence="3" id="KW-0819">tRNA processing</keyword>
<dbReference type="PANTHER" id="PTHR46173">
    <property type="entry name" value="CCA TRNA NUCLEOTIDYLTRANSFERASE 1, MITOCHONDRIAL"/>
    <property type="match status" value="1"/>
</dbReference>
<dbReference type="SUPFAM" id="SSF81891">
    <property type="entry name" value="Poly A polymerase C-terminal region-like"/>
    <property type="match status" value="1"/>
</dbReference>
<dbReference type="GO" id="GO:0016779">
    <property type="term" value="F:nucleotidyltransferase activity"/>
    <property type="evidence" value="ECO:0007669"/>
    <property type="project" value="UniProtKB-KW"/>
</dbReference>
<comment type="cofactor">
    <cofactor evidence="1">
        <name>Mg(2+)</name>
        <dbReference type="ChEBI" id="CHEBI:18420"/>
    </cofactor>
</comment>
<accession>A0AAU7JBD4</accession>
<dbReference type="GO" id="GO:0000049">
    <property type="term" value="F:tRNA binding"/>
    <property type="evidence" value="ECO:0007669"/>
    <property type="project" value="TreeGrafter"/>
</dbReference>
<dbReference type="GO" id="GO:0000166">
    <property type="term" value="F:nucleotide binding"/>
    <property type="evidence" value="ECO:0007669"/>
    <property type="project" value="UniProtKB-KW"/>
</dbReference>
<keyword evidence="2 8" id="KW-0808">Transferase</keyword>
<dbReference type="InterPro" id="IPR032828">
    <property type="entry name" value="PolyA_RNA-bd"/>
</dbReference>
<dbReference type="InterPro" id="IPR050264">
    <property type="entry name" value="Bact_CCA-adding_enz_type3_sf"/>
</dbReference>
<evidence type="ECO:0000256" key="6">
    <source>
        <dbReference type="ARBA" id="ARBA00022741"/>
    </source>
</evidence>
<evidence type="ECO:0000256" key="1">
    <source>
        <dbReference type="ARBA" id="ARBA00001946"/>
    </source>
</evidence>
<dbReference type="PANTHER" id="PTHR46173:SF1">
    <property type="entry name" value="CCA TRNA NUCLEOTIDYLTRANSFERASE 1, MITOCHONDRIAL"/>
    <property type="match status" value="1"/>
</dbReference>
<keyword evidence="7" id="KW-0460">Magnesium</keyword>
<dbReference type="InterPro" id="IPR002646">
    <property type="entry name" value="PolA_pol_head_dom"/>
</dbReference>
<organism evidence="11">
    <name type="scientific">Alsobacter sp. KACC 23698</name>
    <dbReference type="NCBI Taxonomy" id="3149229"/>
    <lineage>
        <taxon>Bacteria</taxon>
        <taxon>Pseudomonadati</taxon>
        <taxon>Pseudomonadota</taxon>
        <taxon>Alphaproteobacteria</taxon>
        <taxon>Hyphomicrobiales</taxon>
        <taxon>Alsobacteraceae</taxon>
        <taxon>Alsobacter</taxon>
    </lineage>
</organism>
<gene>
    <name evidence="11" type="ORF">ABEG18_18390</name>
</gene>
<feature type="domain" description="Poly A polymerase head" evidence="9">
    <location>
        <begin position="26"/>
        <end position="148"/>
    </location>
</feature>
<keyword evidence="8" id="KW-0694">RNA-binding</keyword>
<evidence type="ECO:0000313" key="11">
    <source>
        <dbReference type="EMBL" id="XBO37678.1"/>
    </source>
</evidence>
<dbReference type="SUPFAM" id="SSF81301">
    <property type="entry name" value="Nucleotidyltransferase"/>
    <property type="match status" value="1"/>
</dbReference>
<evidence type="ECO:0000259" key="10">
    <source>
        <dbReference type="Pfam" id="PF12627"/>
    </source>
</evidence>
<dbReference type="Pfam" id="PF01743">
    <property type="entry name" value="PolyA_pol"/>
    <property type="match status" value="1"/>
</dbReference>
<evidence type="ECO:0000256" key="3">
    <source>
        <dbReference type="ARBA" id="ARBA00022694"/>
    </source>
</evidence>
<name>A0AAU7JBD4_9HYPH</name>
<evidence type="ECO:0000256" key="2">
    <source>
        <dbReference type="ARBA" id="ARBA00022679"/>
    </source>
</evidence>
<dbReference type="Gene3D" id="3.30.460.10">
    <property type="entry name" value="Beta Polymerase, domain 2"/>
    <property type="match status" value="1"/>
</dbReference>
<evidence type="ECO:0000256" key="7">
    <source>
        <dbReference type="ARBA" id="ARBA00022842"/>
    </source>
</evidence>
<proteinExistence type="inferred from homology"/>
<evidence type="ECO:0000256" key="5">
    <source>
        <dbReference type="ARBA" id="ARBA00022723"/>
    </source>
</evidence>
<dbReference type="Pfam" id="PF12627">
    <property type="entry name" value="PolyA_pol_RNAbd"/>
    <property type="match status" value="1"/>
</dbReference>
<evidence type="ECO:0000256" key="4">
    <source>
        <dbReference type="ARBA" id="ARBA00022695"/>
    </source>
</evidence>
<feature type="domain" description="tRNA nucleotidyltransferase/poly(A) polymerase RNA and SrmB- binding" evidence="10">
    <location>
        <begin position="179"/>
        <end position="232"/>
    </location>
</feature>
<dbReference type="RefSeq" id="WP_406854503.1">
    <property type="nucleotide sequence ID" value="NZ_CP157484.1"/>
</dbReference>
<dbReference type="GO" id="GO:0046872">
    <property type="term" value="F:metal ion binding"/>
    <property type="evidence" value="ECO:0007669"/>
    <property type="project" value="UniProtKB-KW"/>
</dbReference>
<reference evidence="11" key="1">
    <citation type="submission" date="2024-05" db="EMBL/GenBank/DDBJ databases">
        <authorList>
            <person name="Kim S."/>
            <person name="Heo J."/>
            <person name="Choi H."/>
            <person name="Choi Y."/>
            <person name="Kwon S.-W."/>
            <person name="Kim Y."/>
        </authorList>
    </citation>
    <scope>NUCLEOTIDE SEQUENCE</scope>
    <source>
        <strain evidence="11">KACC 23698</strain>
    </source>
</reference>
<keyword evidence="5" id="KW-0479">Metal-binding</keyword>
<dbReference type="Gene3D" id="1.10.3090.10">
    <property type="entry name" value="cca-adding enzyme, domain 2"/>
    <property type="match status" value="1"/>
</dbReference>
<evidence type="ECO:0000256" key="8">
    <source>
        <dbReference type="RuleBase" id="RU003953"/>
    </source>
</evidence>
<evidence type="ECO:0000259" key="9">
    <source>
        <dbReference type="Pfam" id="PF01743"/>
    </source>
</evidence>
<dbReference type="InterPro" id="IPR043519">
    <property type="entry name" value="NT_sf"/>
</dbReference>
<dbReference type="AlphaFoldDB" id="A0AAU7JBD4"/>
<dbReference type="CDD" id="cd05398">
    <property type="entry name" value="NT_ClassII-CCAase"/>
    <property type="match status" value="1"/>
</dbReference>
<comment type="similarity">
    <text evidence="8">Belongs to the tRNA nucleotidyltransferase/poly(A) polymerase family.</text>
</comment>
<protein>
    <submittedName>
        <fullName evidence="11">CCA tRNA nucleotidyltransferase</fullName>
    </submittedName>
</protein>
<keyword evidence="6" id="KW-0547">Nucleotide-binding</keyword>
<dbReference type="GO" id="GO:0008033">
    <property type="term" value="P:tRNA processing"/>
    <property type="evidence" value="ECO:0007669"/>
    <property type="project" value="UniProtKB-KW"/>
</dbReference>